<dbReference type="CDD" id="cd00397">
    <property type="entry name" value="DNA_BRE_C"/>
    <property type="match status" value="1"/>
</dbReference>
<feature type="domain" description="Tyr recombinase" evidence="3">
    <location>
        <begin position="154"/>
        <end position="335"/>
    </location>
</feature>
<dbReference type="Pfam" id="PF00589">
    <property type="entry name" value="Phage_integrase"/>
    <property type="match status" value="1"/>
</dbReference>
<evidence type="ECO:0000256" key="2">
    <source>
        <dbReference type="ARBA" id="ARBA00023172"/>
    </source>
</evidence>
<dbReference type="InterPro" id="IPR013762">
    <property type="entry name" value="Integrase-like_cat_sf"/>
</dbReference>
<dbReference type="AlphaFoldDB" id="A0A845USD9"/>
<dbReference type="PANTHER" id="PTHR30349">
    <property type="entry name" value="PHAGE INTEGRASE-RELATED"/>
    <property type="match status" value="1"/>
</dbReference>
<dbReference type="RefSeq" id="WP_164210137.1">
    <property type="nucleotide sequence ID" value="NZ_JAAGSC010000031.1"/>
</dbReference>
<keyword evidence="2" id="KW-0233">DNA recombination</keyword>
<keyword evidence="5" id="KW-1185">Reference proteome</keyword>
<evidence type="ECO:0000256" key="1">
    <source>
        <dbReference type="ARBA" id="ARBA00022908"/>
    </source>
</evidence>
<evidence type="ECO:0000313" key="4">
    <source>
        <dbReference type="EMBL" id="NDY94753.1"/>
    </source>
</evidence>
<dbReference type="GO" id="GO:0006310">
    <property type="term" value="P:DNA recombination"/>
    <property type="evidence" value="ECO:0007669"/>
    <property type="project" value="UniProtKB-KW"/>
</dbReference>
<proteinExistence type="predicted"/>
<protein>
    <submittedName>
        <fullName evidence="4">Site-specific integrase</fullName>
    </submittedName>
</protein>
<sequence length="346" mass="38386">MEGEIENLRTLLVQPEPDQLLPPSIIQLDQNVVRKLDPDSWDFPAQLRLDPAAHYLLSLRSAASRRTQAAHLRKLARFLGATDWHQIDWAGLGYSGANAVLARLAADEPTAAAFNGARAALRGVFHQAFMLNHIGHEVFLRVQSIKGERVPRDKEPAGRYLSSGELELLLSNCNDDTNRGRRDSAIVGCLAFAGLRRSEAAALEIDDIQLGQEIRVRRGKGRVSRMIPMIALATRLLETWMQVRGIGPGSLFRRISWKDRILDGGITDQTIYDVVRARSPLHQVSPHDLRRTFVSNLLAASLDLNAARRLAGHSSTDTTAIYDRRAEIADRLAMEKLSEKSAELGA</sequence>
<dbReference type="SUPFAM" id="SSF56349">
    <property type="entry name" value="DNA breaking-rejoining enzymes"/>
    <property type="match status" value="1"/>
</dbReference>
<keyword evidence="1" id="KW-0229">DNA integration</keyword>
<evidence type="ECO:0000259" key="3">
    <source>
        <dbReference type="PROSITE" id="PS51898"/>
    </source>
</evidence>
<dbReference type="EMBL" id="JAAGSC010000031">
    <property type="protein sequence ID" value="NDY94753.1"/>
    <property type="molecule type" value="Genomic_DNA"/>
</dbReference>
<dbReference type="PANTHER" id="PTHR30349:SF64">
    <property type="entry name" value="PROPHAGE INTEGRASE INTD-RELATED"/>
    <property type="match status" value="1"/>
</dbReference>
<dbReference type="InterPro" id="IPR050090">
    <property type="entry name" value="Tyrosine_recombinase_XerCD"/>
</dbReference>
<evidence type="ECO:0000313" key="5">
    <source>
        <dbReference type="Proteomes" id="UP000484885"/>
    </source>
</evidence>
<comment type="caution">
    <text evidence="4">The sequence shown here is derived from an EMBL/GenBank/DDBJ whole genome shotgun (WGS) entry which is preliminary data.</text>
</comment>
<dbReference type="InterPro" id="IPR002104">
    <property type="entry name" value="Integrase_catalytic"/>
</dbReference>
<dbReference type="PROSITE" id="PS51898">
    <property type="entry name" value="TYR_RECOMBINASE"/>
    <property type="match status" value="1"/>
</dbReference>
<dbReference type="GO" id="GO:0003677">
    <property type="term" value="F:DNA binding"/>
    <property type="evidence" value="ECO:0007669"/>
    <property type="project" value="InterPro"/>
</dbReference>
<dbReference type="Proteomes" id="UP000484885">
    <property type="component" value="Unassembled WGS sequence"/>
</dbReference>
<name>A0A845USD9_9GAMM</name>
<reference evidence="4 5" key="1">
    <citation type="submission" date="2020-02" db="EMBL/GenBank/DDBJ databases">
        <authorList>
            <person name="Zhang X.-Y."/>
        </authorList>
    </citation>
    <scope>NUCLEOTIDE SEQUENCE [LARGE SCALE GENOMIC DNA]</scope>
    <source>
        <strain evidence="4 5">C33</strain>
    </source>
</reference>
<gene>
    <name evidence="4" type="ORF">G3I74_03295</name>
</gene>
<accession>A0A845USD9</accession>
<dbReference type="Gene3D" id="1.10.443.10">
    <property type="entry name" value="Intergrase catalytic core"/>
    <property type="match status" value="1"/>
</dbReference>
<dbReference type="InterPro" id="IPR011010">
    <property type="entry name" value="DNA_brk_join_enz"/>
</dbReference>
<organism evidence="4 5">
    <name type="scientific">Wenzhouxiangella limi</name>
    <dbReference type="NCBI Taxonomy" id="2707351"/>
    <lineage>
        <taxon>Bacteria</taxon>
        <taxon>Pseudomonadati</taxon>
        <taxon>Pseudomonadota</taxon>
        <taxon>Gammaproteobacteria</taxon>
        <taxon>Chromatiales</taxon>
        <taxon>Wenzhouxiangellaceae</taxon>
        <taxon>Wenzhouxiangella</taxon>
    </lineage>
</organism>
<dbReference type="GO" id="GO:0015074">
    <property type="term" value="P:DNA integration"/>
    <property type="evidence" value="ECO:0007669"/>
    <property type="project" value="UniProtKB-KW"/>
</dbReference>